<dbReference type="Gene3D" id="3.90.550.10">
    <property type="entry name" value="Spore Coat Polysaccharide Biosynthesis Protein SpsA, Chain A"/>
    <property type="match status" value="1"/>
</dbReference>
<dbReference type="Pfam" id="PF12804">
    <property type="entry name" value="NTP_transf_3"/>
    <property type="match status" value="1"/>
</dbReference>
<evidence type="ECO:0000256" key="6">
    <source>
        <dbReference type="ARBA" id="ARBA00023134"/>
    </source>
</evidence>
<keyword evidence="3 8" id="KW-0479">Metal-binding</keyword>
<dbReference type="EC" id="2.7.7.77" evidence="8"/>
<dbReference type="PANTHER" id="PTHR19136">
    <property type="entry name" value="MOLYBDENUM COFACTOR GUANYLYLTRANSFERASE"/>
    <property type="match status" value="1"/>
</dbReference>
<evidence type="ECO:0000256" key="9">
    <source>
        <dbReference type="SAM" id="MobiDB-lite"/>
    </source>
</evidence>
<evidence type="ECO:0000256" key="8">
    <source>
        <dbReference type="HAMAP-Rule" id="MF_00316"/>
    </source>
</evidence>
<keyword evidence="6 8" id="KW-0342">GTP-binding</keyword>
<keyword evidence="1 8" id="KW-0963">Cytoplasm</keyword>
<dbReference type="SUPFAM" id="SSF53448">
    <property type="entry name" value="Nucleotide-diphospho-sugar transferases"/>
    <property type="match status" value="1"/>
</dbReference>
<dbReference type="GO" id="GO:0005737">
    <property type="term" value="C:cytoplasm"/>
    <property type="evidence" value="ECO:0007669"/>
    <property type="project" value="UniProtKB-SubCell"/>
</dbReference>
<name>A0A108U632_9GAMM</name>
<keyword evidence="7 8" id="KW-0501">Molybdenum cofactor biosynthesis</keyword>
<dbReference type="OrthoDB" id="9788394at2"/>
<comment type="catalytic activity">
    <reaction evidence="8">
        <text>Mo-molybdopterin + GTP + H(+) = Mo-molybdopterin guanine dinucleotide + diphosphate</text>
        <dbReference type="Rhea" id="RHEA:34243"/>
        <dbReference type="ChEBI" id="CHEBI:15378"/>
        <dbReference type="ChEBI" id="CHEBI:33019"/>
        <dbReference type="ChEBI" id="CHEBI:37565"/>
        <dbReference type="ChEBI" id="CHEBI:71302"/>
        <dbReference type="ChEBI" id="CHEBI:71310"/>
        <dbReference type="EC" id="2.7.7.77"/>
    </reaction>
</comment>
<dbReference type="GO" id="GO:0061603">
    <property type="term" value="F:molybdenum cofactor guanylyltransferase activity"/>
    <property type="evidence" value="ECO:0007669"/>
    <property type="project" value="UniProtKB-EC"/>
</dbReference>
<protein>
    <recommendedName>
        <fullName evidence="8">Molybdenum cofactor guanylyltransferase</fullName>
        <shortName evidence="8">MoCo guanylyltransferase</shortName>
        <ecNumber evidence="8">2.7.7.77</ecNumber>
    </recommendedName>
    <alternativeName>
        <fullName evidence="8">GTP:molybdopterin guanylyltransferase</fullName>
    </alternativeName>
    <alternativeName>
        <fullName evidence="8">Mo-MPT guanylyltransferase</fullName>
    </alternativeName>
    <alternativeName>
        <fullName evidence="8">Molybdopterin guanylyltransferase</fullName>
    </alternativeName>
    <alternativeName>
        <fullName evidence="8">Molybdopterin-guanine dinucleotide synthase</fullName>
        <shortName evidence="8">MGD synthase</shortName>
    </alternativeName>
</protein>
<comment type="cofactor">
    <cofactor evidence="8">
        <name>Mg(2+)</name>
        <dbReference type="ChEBI" id="CHEBI:18420"/>
    </cofactor>
</comment>
<dbReference type="CDD" id="cd02503">
    <property type="entry name" value="MobA"/>
    <property type="match status" value="1"/>
</dbReference>
<reference evidence="11 12" key="1">
    <citation type="journal article" date="2014" name="Genome Announc.">
        <title>Draft Genome Sequence of Lysobacter capsici AZ78, a Bacterium Antagonistic to Plant-Pathogenic Oomycetes.</title>
        <authorList>
            <person name="Puopolo G."/>
            <person name="Sonego P."/>
            <person name="Engelen K."/>
            <person name="Pertot I."/>
        </authorList>
    </citation>
    <scope>NUCLEOTIDE SEQUENCE [LARGE SCALE GENOMIC DNA]</scope>
    <source>
        <strain evidence="11 12">AZ78</strain>
    </source>
</reference>
<evidence type="ECO:0000256" key="4">
    <source>
        <dbReference type="ARBA" id="ARBA00022741"/>
    </source>
</evidence>
<dbReference type="HAMAP" id="MF_00316">
    <property type="entry name" value="MobA"/>
    <property type="match status" value="1"/>
</dbReference>
<evidence type="ECO:0000256" key="1">
    <source>
        <dbReference type="ARBA" id="ARBA00022490"/>
    </source>
</evidence>
<evidence type="ECO:0000313" key="11">
    <source>
        <dbReference type="EMBL" id="KWS03239.1"/>
    </source>
</evidence>
<dbReference type="RefSeq" id="WP_051546882.1">
    <property type="nucleotide sequence ID" value="NZ_JAJA02000001.1"/>
</dbReference>
<feature type="region of interest" description="Disordered" evidence="9">
    <location>
        <begin position="187"/>
        <end position="208"/>
    </location>
</feature>
<feature type="binding site" evidence="8">
    <location>
        <position position="101"/>
    </location>
    <ligand>
        <name>Mg(2+)</name>
        <dbReference type="ChEBI" id="CHEBI:18420"/>
    </ligand>
</feature>
<dbReference type="GO" id="GO:0005525">
    <property type="term" value="F:GTP binding"/>
    <property type="evidence" value="ECO:0007669"/>
    <property type="project" value="UniProtKB-UniRule"/>
</dbReference>
<dbReference type="EMBL" id="JAJA02000001">
    <property type="protein sequence ID" value="KWS03239.1"/>
    <property type="molecule type" value="Genomic_DNA"/>
</dbReference>
<accession>A0A108U632</accession>
<dbReference type="AlphaFoldDB" id="A0A108U632"/>
<keyword evidence="12" id="KW-1185">Reference proteome</keyword>
<evidence type="ECO:0000256" key="3">
    <source>
        <dbReference type="ARBA" id="ARBA00022723"/>
    </source>
</evidence>
<proteinExistence type="inferred from homology"/>
<comment type="caution">
    <text evidence="8">Lacks conserved residue(s) required for the propagation of feature annotation.</text>
</comment>
<keyword evidence="2 8" id="KW-0808">Transferase</keyword>
<evidence type="ECO:0000256" key="2">
    <source>
        <dbReference type="ARBA" id="ARBA00022679"/>
    </source>
</evidence>
<evidence type="ECO:0000313" key="12">
    <source>
        <dbReference type="Proteomes" id="UP000023435"/>
    </source>
</evidence>
<dbReference type="GO" id="GO:1902758">
    <property type="term" value="P:bis(molybdopterin guanine dinucleotide)molybdenum biosynthetic process"/>
    <property type="evidence" value="ECO:0007669"/>
    <property type="project" value="TreeGrafter"/>
</dbReference>
<comment type="domain">
    <text evidence="8">The N-terminal domain determines nucleotide recognition and specific binding, while the C-terminal domain determines the specific binding to the target protein.</text>
</comment>
<dbReference type="InterPro" id="IPR013482">
    <property type="entry name" value="Molybde_CF_guanTrfase"/>
</dbReference>
<gene>
    <name evidence="8" type="primary">mobA</name>
    <name evidence="11" type="ORF">AZ78_0785</name>
</gene>
<comment type="subunit">
    <text evidence="8">Monomer.</text>
</comment>
<sequence>MSIAASELTLGLLAGGRASRLGGLDKAWLQRDGVAQVLRLSRLYAPRVAQVLVSANRDLPRYAAAGLNAFADATPDLGPLGGLDALAAACATPWLFTVPVDAVTLDEHLLPTLIAAQSGQGAYAIDDDGVQPLFALWPLAPLRRALSEALPQRRLAVRALQAQLGMAGLRLDGLRFGNLNTPDDLAAAGFQADSRADPERCDPPPDRR</sequence>
<dbReference type="PANTHER" id="PTHR19136:SF81">
    <property type="entry name" value="MOLYBDENUM COFACTOR GUANYLYLTRANSFERASE"/>
    <property type="match status" value="1"/>
</dbReference>
<feature type="binding site" evidence="8">
    <location>
        <position position="72"/>
    </location>
    <ligand>
        <name>GTP</name>
        <dbReference type="ChEBI" id="CHEBI:37565"/>
    </ligand>
</feature>
<keyword evidence="4 8" id="KW-0547">Nucleotide-binding</keyword>
<evidence type="ECO:0000256" key="7">
    <source>
        <dbReference type="ARBA" id="ARBA00023150"/>
    </source>
</evidence>
<feature type="compositionally biased region" description="Basic and acidic residues" evidence="9">
    <location>
        <begin position="194"/>
        <end position="208"/>
    </location>
</feature>
<comment type="similarity">
    <text evidence="8">Belongs to the MobA family.</text>
</comment>
<evidence type="ECO:0000259" key="10">
    <source>
        <dbReference type="Pfam" id="PF12804"/>
    </source>
</evidence>
<comment type="function">
    <text evidence="8">Transfers a GMP moiety from GTP to Mo-molybdopterin (Mo-MPT) cofactor (Moco or molybdenum cofactor) to form Mo-molybdopterin guanine dinucleotide (Mo-MGD) cofactor.</text>
</comment>
<dbReference type="InterPro" id="IPR029044">
    <property type="entry name" value="Nucleotide-diphossugar_trans"/>
</dbReference>
<dbReference type="Proteomes" id="UP000023435">
    <property type="component" value="Unassembled WGS sequence"/>
</dbReference>
<feature type="binding site" evidence="8">
    <location>
        <begin position="13"/>
        <end position="15"/>
    </location>
    <ligand>
        <name>GTP</name>
        <dbReference type="ChEBI" id="CHEBI:37565"/>
    </ligand>
</feature>
<feature type="domain" description="MobA-like NTP transferase" evidence="10">
    <location>
        <begin position="12"/>
        <end position="154"/>
    </location>
</feature>
<comment type="caution">
    <text evidence="11">The sequence shown here is derived from an EMBL/GenBank/DDBJ whole genome shotgun (WGS) entry which is preliminary data.</text>
</comment>
<dbReference type="InterPro" id="IPR025877">
    <property type="entry name" value="MobA-like_NTP_Trfase"/>
</dbReference>
<organism evidence="11 12">
    <name type="scientific">Lysobacter capsici AZ78</name>
    <dbReference type="NCBI Taxonomy" id="1444315"/>
    <lineage>
        <taxon>Bacteria</taxon>
        <taxon>Pseudomonadati</taxon>
        <taxon>Pseudomonadota</taxon>
        <taxon>Gammaproteobacteria</taxon>
        <taxon>Lysobacterales</taxon>
        <taxon>Lysobacteraceae</taxon>
        <taxon>Lysobacter</taxon>
    </lineage>
</organism>
<dbReference type="GO" id="GO:0046872">
    <property type="term" value="F:metal ion binding"/>
    <property type="evidence" value="ECO:0007669"/>
    <property type="project" value="UniProtKB-KW"/>
</dbReference>
<feature type="binding site" evidence="8">
    <location>
        <position position="26"/>
    </location>
    <ligand>
        <name>GTP</name>
        <dbReference type="ChEBI" id="CHEBI:37565"/>
    </ligand>
</feature>
<comment type="subcellular location">
    <subcellularLocation>
        <location evidence="8">Cytoplasm</location>
    </subcellularLocation>
</comment>
<feature type="binding site" evidence="8">
    <location>
        <position position="101"/>
    </location>
    <ligand>
        <name>GTP</name>
        <dbReference type="ChEBI" id="CHEBI:37565"/>
    </ligand>
</feature>
<evidence type="ECO:0000256" key="5">
    <source>
        <dbReference type="ARBA" id="ARBA00022842"/>
    </source>
</evidence>
<keyword evidence="5 8" id="KW-0460">Magnesium</keyword>